<organism evidence="1 2">
    <name type="scientific">Paenibacillus lacisoli</name>
    <dbReference type="NCBI Taxonomy" id="3064525"/>
    <lineage>
        <taxon>Bacteria</taxon>
        <taxon>Bacillati</taxon>
        <taxon>Bacillota</taxon>
        <taxon>Bacilli</taxon>
        <taxon>Bacillales</taxon>
        <taxon>Paenibacillaceae</taxon>
        <taxon>Paenibacillus</taxon>
    </lineage>
</organism>
<accession>A0ABT9CI46</accession>
<evidence type="ECO:0008006" key="3">
    <source>
        <dbReference type="Google" id="ProtNLM"/>
    </source>
</evidence>
<evidence type="ECO:0000313" key="2">
    <source>
        <dbReference type="Proteomes" id="UP001240171"/>
    </source>
</evidence>
<reference evidence="1 2" key="1">
    <citation type="submission" date="2023-07" db="EMBL/GenBank/DDBJ databases">
        <title>Paenibacillus sp. JX-17 nov. isolated from soil.</title>
        <authorList>
            <person name="Wan Y."/>
            <person name="Liu B."/>
        </authorList>
    </citation>
    <scope>NUCLEOTIDE SEQUENCE [LARGE SCALE GENOMIC DNA]</scope>
    <source>
        <strain evidence="1 2">JX-17</strain>
    </source>
</reference>
<dbReference type="EMBL" id="JAUQTB010000007">
    <property type="protein sequence ID" value="MDO7907346.1"/>
    <property type="molecule type" value="Genomic_DNA"/>
</dbReference>
<name>A0ABT9CI46_9BACL</name>
<dbReference type="PROSITE" id="PS51257">
    <property type="entry name" value="PROKAR_LIPOPROTEIN"/>
    <property type="match status" value="1"/>
</dbReference>
<sequence>MLLRRAVAGFLLFILSWALFGCSSGIHSVEHIQTVGEKGNDAEAAFERLDSKLFISDNGEIKLTATDQWKVRELDHLTDSVIDIYNSNEGLKVFVIANPEDTYTSRISLDTYHELSVEKLAGSTKGAEVSKPYPNSLLPVPALFSQVKGVKTDGFVTSFINGGTYYNIIFMSQYSLNHKEEQTYREIMKSIQIVDKKESQLTAADAEGGMRVREETQDGETFHQLTHEQEGVTIQLPLKWRTEYKFNDDALLHGTNIQDKEFMMVYSDVTGEPLVSLNTYYRNVLQLMLEQQLEDMELVSEEDIKLNGNEGKEFIISGFIKGGLKKYKTTYSVFVTHRNGRYYVLKFWASDLNPGNHQEHYNQIKKSFRIVDVPDRPDTANLENGFATQT</sequence>
<dbReference type="RefSeq" id="WP_305024558.1">
    <property type="nucleotide sequence ID" value="NZ_JAUQTB010000007.1"/>
</dbReference>
<dbReference type="Proteomes" id="UP001240171">
    <property type="component" value="Unassembled WGS sequence"/>
</dbReference>
<proteinExistence type="predicted"/>
<dbReference type="Gene3D" id="3.40.1000.10">
    <property type="entry name" value="Mog1/PsbP, alpha/beta/alpha sandwich"/>
    <property type="match status" value="1"/>
</dbReference>
<protein>
    <recommendedName>
        <fullName evidence="3">Lipoprotein</fullName>
    </recommendedName>
</protein>
<gene>
    <name evidence="1" type="ORF">Q5741_13115</name>
</gene>
<evidence type="ECO:0000313" key="1">
    <source>
        <dbReference type="EMBL" id="MDO7907346.1"/>
    </source>
</evidence>
<keyword evidence="2" id="KW-1185">Reference proteome</keyword>
<comment type="caution">
    <text evidence="1">The sequence shown here is derived from an EMBL/GenBank/DDBJ whole genome shotgun (WGS) entry which is preliminary data.</text>
</comment>